<dbReference type="EMBL" id="LAZR01005351">
    <property type="protein sequence ID" value="KKN00651.1"/>
    <property type="molecule type" value="Genomic_DNA"/>
</dbReference>
<comment type="caution">
    <text evidence="3">The sequence shown here is derived from an EMBL/GenBank/DDBJ whole genome shotgun (WGS) entry which is preliminary data.</text>
</comment>
<accession>A0A0F9PHY9</accession>
<proteinExistence type="inferred from homology"/>
<name>A0A0F9PHY9_9ZZZZ</name>
<evidence type="ECO:0000313" key="3">
    <source>
        <dbReference type="EMBL" id="KKN00651.1"/>
    </source>
</evidence>
<dbReference type="PANTHER" id="PTHR43318:SF2">
    <property type="entry name" value="UDP-N-ACETYLGLUCOSAMINE 4,6-DEHYDRATASE (INVERTING)"/>
    <property type="match status" value="1"/>
</dbReference>
<dbReference type="SUPFAM" id="SSF51735">
    <property type="entry name" value="NAD(P)-binding Rossmann-fold domains"/>
    <property type="match status" value="1"/>
</dbReference>
<protein>
    <recommendedName>
        <fullName evidence="2">Polysaccharide biosynthesis protein CapD-like domain-containing protein</fullName>
    </recommendedName>
</protein>
<organism evidence="3">
    <name type="scientific">marine sediment metagenome</name>
    <dbReference type="NCBI Taxonomy" id="412755"/>
    <lineage>
        <taxon>unclassified sequences</taxon>
        <taxon>metagenomes</taxon>
        <taxon>ecological metagenomes</taxon>
    </lineage>
</organism>
<evidence type="ECO:0000259" key="2">
    <source>
        <dbReference type="Pfam" id="PF02719"/>
    </source>
</evidence>
<gene>
    <name evidence="3" type="ORF">LCGC14_1135630</name>
</gene>
<reference evidence="3" key="1">
    <citation type="journal article" date="2015" name="Nature">
        <title>Complex archaea that bridge the gap between prokaryotes and eukaryotes.</title>
        <authorList>
            <person name="Spang A."/>
            <person name="Saw J.H."/>
            <person name="Jorgensen S.L."/>
            <person name="Zaremba-Niedzwiedzka K."/>
            <person name="Martijn J."/>
            <person name="Lind A.E."/>
            <person name="van Eijk R."/>
            <person name="Schleper C."/>
            <person name="Guy L."/>
            <person name="Ettema T.J."/>
        </authorList>
    </citation>
    <scope>NUCLEOTIDE SEQUENCE</scope>
</reference>
<sequence>MKIFITGGTGSLGTHLIDFLLHVPGESHHFIVFSRDEQKQFQMALKYVDNKRRISFVLGDVRDQQSIMDAICHYQPDIVVHAAAQKHVKISEHNPMQTVLTNIHGTSHVVRACLANNVKVACFISTDKAVMPTTLYGMTKHIAERLWVNASKKSGSTTKFVGVRYGNILNSTGSLIPLYTRIMKESKYPIFPVTDEQMTRFFITFNQAIGLIIQTINASLYGYLLPNCKIDTPEIYTIDRDIFRIPKLPVMRIIDVANIFAEISGGEVKIIGAFESEKLSEAMVLGYDSADSPFATIDEVRTILIDEGLLPSKE</sequence>
<dbReference type="Pfam" id="PF02719">
    <property type="entry name" value="Polysacc_synt_2"/>
    <property type="match status" value="1"/>
</dbReference>
<dbReference type="AlphaFoldDB" id="A0A0F9PHY9"/>
<dbReference type="InterPro" id="IPR036291">
    <property type="entry name" value="NAD(P)-bd_dom_sf"/>
</dbReference>
<dbReference type="InterPro" id="IPR051203">
    <property type="entry name" value="Polysaccharide_Synthase-Rel"/>
</dbReference>
<dbReference type="InterPro" id="IPR003869">
    <property type="entry name" value="Polysac_CapD-like"/>
</dbReference>
<comment type="similarity">
    <text evidence="1">Belongs to the polysaccharide synthase family.</text>
</comment>
<dbReference type="PANTHER" id="PTHR43318">
    <property type="entry name" value="UDP-N-ACETYLGLUCOSAMINE 4,6-DEHYDRATASE"/>
    <property type="match status" value="1"/>
</dbReference>
<feature type="domain" description="Polysaccharide biosynthesis protein CapD-like" evidence="2">
    <location>
        <begin position="3"/>
        <end position="290"/>
    </location>
</feature>
<dbReference type="Gene3D" id="3.40.50.720">
    <property type="entry name" value="NAD(P)-binding Rossmann-like Domain"/>
    <property type="match status" value="1"/>
</dbReference>
<evidence type="ECO:0000256" key="1">
    <source>
        <dbReference type="ARBA" id="ARBA00007430"/>
    </source>
</evidence>